<dbReference type="SUPFAM" id="SSF46689">
    <property type="entry name" value="Homeodomain-like"/>
    <property type="match status" value="1"/>
</dbReference>
<dbReference type="RefSeq" id="WP_113033773.1">
    <property type="nucleotide sequence ID" value="NZ_QMFB01000016.1"/>
</dbReference>
<dbReference type="PROSITE" id="PS00356">
    <property type="entry name" value="HTH_LACI_1"/>
    <property type="match status" value="1"/>
</dbReference>
<dbReference type="InterPro" id="IPR001347">
    <property type="entry name" value="SIS_dom"/>
</dbReference>
<dbReference type="InterPro" id="IPR035472">
    <property type="entry name" value="RpiR-like_SIS"/>
</dbReference>
<dbReference type="Proteomes" id="UP000250369">
    <property type="component" value="Unassembled WGS sequence"/>
</dbReference>
<comment type="caution">
    <text evidence="6">The sequence shown here is derived from an EMBL/GenBank/DDBJ whole genome shotgun (WGS) entry which is preliminary data.</text>
</comment>
<dbReference type="InterPro" id="IPR036388">
    <property type="entry name" value="WH-like_DNA-bd_sf"/>
</dbReference>
<dbReference type="Pfam" id="PF01418">
    <property type="entry name" value="HTH_6"/>
    <property type="match status" value="1"/>
</dbReference>
<dbReference type="GO" id="GO:0003677">
    <property type="term" value="F:DNA binding"/>
    <property type="evidence" value="ECO:0007669"/>
    <property type="project" value="UniProtKB-KW"/>
</dbReference>
<name>A0A329MF57_9BACL</name>
<dbReference type="EMBL" id="QMFB01000016">
    <property type="protein sequence ID" value="RAV18584.1"/>
    <property type="molecule type" value="Genomic_DNA"/>
</dbReference>
<dbReference type="InterPro" id="IPR009057">
    <property type="entry name" value="Homeodomain-like_sf"/>
</dbReference>
<dbReference type="CDD" id="cd05013">
    <property type="entry name" value="SIS_RpiR"/>
    <property type="match status" value="1"/>
</dbReference>
<evidence type="ECO:0000256" key="2">
    <source>
        <dbReference type="ARBA" id="ARBA00023125"/>
    </source>
</evidence>
<evidence type="ECO:0000313" key="6">
    <source>
        <dbReference type="EMBL" id="RAV18584.1"/>
    </source>
</evidence>
<dbReference type="InterPro" id="IPR046348">
    <property type="entry name" value="SIS_dom_sf"/>
</dbReference>
<evidence type="ECO:0000259" key="5">
    <source>
        <dbReference type="PROSITE" id="PS51464"/>
    </source>
</evidence>
<keyword evidence="2" id="KW-0238">DNA-binding</keyword>
<dbReference type="AlphaFoldDB" id="A0A329MF57"/>
<gene>
    <name evidence="6" type="ORF">DQG23_25110</name>
</gene>
<keyword evidence="1" id="KW-0805">Transcription regulation</keyword>
<dbReference type="GO" id="GO:0097367">
    <property type="term" value="F:carbohydrate derivative binding"/>
    <property type="evidence" value="ECO:0007669"/>
    <property type="project" value="InterPro"/>
</dbReference>
<evidence type="ECO:0000313" key="7">
    <source>
        <dbReference type="Proteomes" id="UP000250369"/>
    </source>
</evidence>
<sequence>MLQGSSTLLTISSIYNSLTKTERKIADAITQNPENVVYSTLTDLAEKAGVGETSVLRLCRKLKFRGYHEFKLAIAQDLVTPIQSEHSEIEDIDDLATIARKITNENSAALENTLALLDIRETDKAIEAMMRARKIFFFGIGSSAYTAADAKYRFMRLGFEVEAVTDSHLMAMSAALMTNADVIFAVSTSGSTKDIVDAIRAAKPKGVFVICLTNHARSPLTQHADAVLLTKSREVPFQGGAFNAKIAQIHVLDILSTAAALRCKDRSLEAIRKTANSVLDMLY</sequence>
<feature type="domain" description="SIS" evidence="5">
    <location>
        <begin position="125"/>
        <end position="265"/>
    </location>
</feature>
<feature type="domain" description="HTH rpiR-type" evidence="4">
    <location>
        <begin position="5"/>
        <end position="81"/>
    </location>
</feature>
<accession>A0A329MF57</accession>
<dbReference type="SUPFAM" id="SSF53697">
    <property type="entry name" value="SIS domain"/>
    <property type="match status" value="1"/>
</dbReference>
<dbReference type="GO" id="GO:1901135">
    <property type="term" value="P:carbohydrate derivative metabolic process"/>
    <property type="evidence" value="ECO:0007669"/>
    <property type="project" value="InterPro"/>
</dbReference>
<keyword evidence="7" id="KW-1185">Reference proteome</keyword>
<dbReference type="PROSITE" id="PS51071">
    <property type="entry name" value="HTH_RPIR"/>
    <property type="match status" value="1"/>
</dbReference>
<proteinExistence type="predicted"/>
<organism evidence="6 7">
    <name type="scientific">Paenibacillus contaminans</name>
    <dbReference type="NCBI Taxonomy" id="450362"/>
    <lineage>
        <taxon>Bacteria</taxon>
        <taxon>Bacillati</taxon>
        <taxon>Bacillota</taxon>
        <taxon>Bacilli</taxon>
        <taxon>Bacillales</taxon>
        <taxon>Paenibacillaceae</taxon>
        <taxon>Paenibacillus</taxon>
    </lineage>
</organism>
<dbReference type="Gene3D" id="1.10.10.10">
    <property type="entry name" value="Winged helix-like DNA-binding domain superfamily/Winged helix DNA-binding domain"/>
    <property type="match status" value="1"/>
</dbReference>
<reference evidence="6 7" key="1">
    <citation type="journal article" date="2009" name="Int. J. Syst. Evol. Microbiol.">
        <title>Paenibacillus contaminans sp. nov., isolated from a contaminated laboratory plate.</title>
        <authorList>
            <person name="Chou J.H."/>
            <person name="Lee J.H."/>
            <person name="Lin M.C."/>
            <person name="Chang P.S."/>
            <person name="Arun A.B."/>
            <person name="Young C.C."/>
            <person name="Chen W.M."/>
        </authorList>
    </citation>
    <scope>NUCLEOTIDE SEQUENCE [LARGE SCALE GENOMIC DNA]</scope>
    <source>
        <strain evidence="6 7">CKOBP-6</strain>
    </source>
</reference>
<dbReference type="Pfam" id="PF01380">
    <property type="entry name" value="SIS"/>
    <property type="match status" value="1"/>
</dbReference>
<dbReference type="InterPro" id="IPR047640">
    <property type="entry name" value="RpiR-like"/>
</dbReference>
<protein>
    <submittedName>
        <fullName evidence="6">Transcriptional regulator</fullName>
    </submittedName>
</protein>
<evidence type="ECO:0000256" key="3">
    <source>
        <dbReference type="ARBA" id="ARBA00023163"/>
    </source>
</evidence>
<evidence type="ECO:0000256" key="1">
    <source>
        <dbReference type="ARBA" id="ARBA00023015"/>
    </source>
</evidence>
<dbReference type="GO" id="GO:0003700">
    <property type="term" value="F:DNA-binding transcription factor activity"/>
    <property type="evidence" value="ECO:0007669"/>
    <property type="project" value="InterPro"/>
</dbReference>
<dbReference type="PROSITE" id="PS51464">
    <property type="entry name" value="SIS"/>
    <property type="match status" value="1"/>
</dbReference>
<evidence type="ECO:0000259" key="4">
    <source>
        <dbReference type="PROSITE" id="PS51071"/>
    </source>
</evidence>
<dbReference type="InterPro" id="IPR000281">
    <property type="entry name" value="HTH_RpiR"/>
</dbReference>
<dbReference type="PANTHER" id="PTHR30514:SF1">
    <property type="entry name" value="HTH-TYPE TRANSCRIPTIONAL REGULATOR HEXR-RELATED"/>
    <property type="match status" value="1"/>
</dbReference>
<dbReference type="OrthoDB" id="3684496at2"/>
<keyword evidence="3" id="KW-0804">Transcription</keyword>
<dbReference type="PANTHER" id="PTHR30514">
    <property type="entry name" value="GLUCOKINASE"/>
    <property type="match status" value="1"/>
</dbReference>
<dbReference type="Gene3D" id="3.40.50.10490">
    <property type="entry name" value="Glucose-6-phosphate isomerase like protein, domain 1"/>
    <property type="match status" value="1"/>
</dbReference>